<evidence type="ECO:0000313" key="2">
    <source>
        <dbReference type="EMBL" id="CAH2088865.1"/>
    </source>
</evidence>
<sequence length="146" mass="16041">MAKAVDICRSSELSREHMKVLTSCNKKNASPYLINLSNPSPQSSYTLNYQGVSQSNLAQSRYTGTPSIAPRTIIIIPRSSLRPHGVVYNTDPTPQGVINSVETISSGGQSAHGDYYESTGSTSQTEEIDTYNEECKKLLNNYLTFK</sequence>
<evidence type="ECO:0000313" key="3">
    <source>
        <dbReference type="Proteomes" id="UP001153954"/>
    </source>
</evidence>
<proteinExistence type="predicted"/>
<organism evidence="2 3">
    <name type="scientific">Euphydryas editha</name>
    <name type="common">Edith's checkerspot</name>
    <dbReference type="NCBI Taxonomy" id="104508"/>
    <lineage>
        <taxon>Eukaryota</taxon>
        <taxon>Metazoa</taxon>
        <taxon>Ecdysozoa</taxon>
        <taxon>Arthropoda</taxon>
        <taxon>Hexapoda</taxon>
        <taxon>Insecta</taxon>
        <taxon>Pterygota</taxon>
        <taxon>Neoptera</taxon>
        <taxon>Endopterygota</taxon>
        <taxon>Lepidoptera</taxon>
        <taxon>Glossata</taxon>
        <taxon>Ditrysia</taxon>
        <taxon>Papilionoidea</taxon>
        <taxon>Nymphalidae</taxon>
        <taxon>Nymphalinae</taxon>
        <taxon>Euphydryas</taxon>
    </lineage>
</organism>
<keyword evidence="3" id="KW-1185">Reference proteome</keyword>
<accession>A0AAU9TWD9</accession>
<name>A0AAU9TWD9_EUPED</name>
<comment type="caution">
    <text evidence="2">The sequence shown here is derived from an EMBL/GenBank/DDBJ whole genome shotgun (WGS) entry which is preliminary data.</text>
</comment>
<protein>
    <submittedName>
        <fullName evidence="2">Uncharacterized protein</fullName>
    </submittedName>
</protein>
<dbReference type="AlphaFoldDB" id="A0AAU9TWD9"/>
<dbReference type="Proteomes" id="UP001153954">
    <property type="component" value="Unassembled WGS sequence"/>
</dbReference>
<reference evidence="2" key="1">
    <citation type="submission" date="2022-03" db="EMBL/GenBank/DDBJ databases">
        <authorList>
            <person name="Tunstrom K."/>
        </authorList>
    </citation>
    <scope>NUCLEOTIDE SEQUENCE</scope>
</reference>
<dbReference type="EMBL" id="CAKOGL010000007">
    <property type="protein sequence ID" value="CAH2088865.1"/>
    <property type="molecule type" value="Genomic_DNA"/>
</dbReference>
<gene>
    <name evidence="2" type="ORF">EEDITHA_LOCUS4981</name>
</gene>
<feature type="region of interest" description="Disordered" evidence="1">
    <location>
        <begin position="108"/>
        <end position="127"/>
    </location>
</feature>
<evidence type="ECO:0000256" key="1">
    <source>
        <dbReference type="SAM" id="MobiDB-lite"/>
    </source>
</evidence>